<evidence type="ECO:0000256" key="2">
    <source>
        <dbReference type="SAM" id="SignalP"/>
    </source>
</evidence>
<keyword evidence="1" id="KW-1133">Transmembrane helix</keyword>
<dbReference type="AlphaFoldDB" id="A0A914CU80"/>
<keyword evidence="1" id="KW-0472">Membrane</keyword>
<keyword evidence="1" id="KW-0812">Transmembrane</keyword>
<protein>
    <submittedName>
        <fullName evidence="4">UPAR/Ly6 domain-containing protein</fullName>
    </submittedName>
</protein>
<feature type="transmembrane region" description="Helical" evidence="1">
    <location>
        <begin position="118"/>
        <end position="135"/>
    </location>
</feature>
<dbReference type="Proteomes" id="UP000887540">
    <property type="component" value="Unplaced"/>
</dbReference>
<keyword evidence="2" id="KW-0732">Signal</keyword>
<name>A0A914CU80_9BILA</name>
<feature type="chain" id="PRO_5038007915" evidence="2">
    <location>
        <begin position="20"/>
        <end position="136"/>
    </location>
</feature>
<reference evidence="4" key="1">
    <citation type="submission" date="2022-11" db="UniProtKB">
        <authorList>
            <consortium name="WormBaseParasite"/>
        </authorList>
    </citation>
    <scope>IDENTIFICATION</scope>
</reference>
<evidence type="ECO:0000256" key="1">
    <source>
        <dbReference type="SAM" id="Phobius"/>
    </source>
</evidence>
<keyword evidence="3" id="KW-1185">Reference proteome</keyword>
<evidence type="ECO:0000313" key="4">
    <source>
        <dbReference type="WBParaSite" id="ACRNAN_scaffold14362.g31338.t1"/>
    </source>
</evidence>
<proteinExistence type="predicted"/>
<sequence>MQQLVAFLTFMGLFATINAMQCQRHDMDLLKNVTDAKEDCPAGLCFQIDGNYNKKTFTIQGCETDLANYTNQIKTPYGLACPDNHAGVLTIWNREVDQYYNVNITCCSGNMCNLSNTLSYNLFLLLGLFVLVVCFG</sequence>
<evidence type="ECO:0000313" key="3">
    <source>
        <dbReference type="Proteomes" id="UP000887540"/>
    </source>
</evidence>
<accession>A0A914CU80</accession>
<dbReference type="WBParaSite" id="ACRNAN_scaffold14362.g31338.t1">
    <property type="protein sequence ID" value="ACRNAN_scaffold14362.g31338.t1"/>
    <property type="gene ID" value="ACRNAN_scaffold14362.g31338"/>
</dbReference>
<organism evidence="3 4">
    <name type="scientific">Acrobeloides nanus</name>
    <dbReference type="NCBI Taxonomy" id="290746"/>
    <lineage>
        <taxon>Eukaryota</taxon>
        <taxon>Metazoa</taxon>
        <taxon>Ecdysozoa</taxon>
        <taxon>Nematoda</taxon>
        <taxon>Chromadorea</taxon>
        <taxon>Rhabditida</taxon>
        <taxon>Tylenchina</taxon>
        <taxon>Cephalobomorpha</taxon>
        <taxon>Cephaloboidea</taxon>
        <taxon>Cephalobidae</taxon>
        <taxon>Acrobeloides</taxon>
    </lineage>
</organism>
<feature type="signal peptide" evidence="2">
    <location>
        <begin position="1"/>
        <end position="19"/>
    </location>
</feature>